<accession>A0ABT2NVA8</accession>
<dbReference type="PANTHER" id="PTHR38459">
    <property type="entry name" value="PROPHAGE BACTOPRENOL-LINKED GLUCOSE TRANSLOCASE HOMOLOG"/>
    <property type="match status" value="1"/>
</dbReference>
<keyword evidence="3 6" id="KW-0812">Transmembrane</keyword>
<feature type="domain" description="GtrA/DPMS transmembrane" evidence="7">
    <location>
        <begin position="17"/>
        <end position="134"/>
    </location>
</feature>
<dbReference type="InterPro" id="IPR007267">
    <property type="entry name" value="GtrA_DPMS_TM"/>
</dbReference>
<evidence type="ECO:0000259" key="7">
    <source>
        <dbReference type="Pfam" id="PF04138"/>
    </source>
</evidence>
<reference evidence="8 9" key="1">
    <citation type="submission" date="2018-08" db="EMBL/GenBank/DDBJ databases">
        <title>Draft genome sequences of Leuconostoc spp. and Weissella spp. with biocontrol potential.</title>
        <authorList>
            <person name="Lo R."/>
            <person name="Ho V.T.T."/>
            <person name="Turner M.S."/>
        </authorList>
    </citation>
    <scope>NUCLEOTIDE SEQUENCE [LARGE SCALE GENOMIC DNA]</scope>
    <source>
        <strain evidence="8 9">733</strain>
    </source>
</reference>
<evidence type="ECO:0000256" key="3">
    <source>
        <dbReference type="ARBA" id="ARBA00022692"/>
    </source>
</evidence>
<keyword evidence="9" id="KW-1185">Reference proteome</keyword>
<comment type="subcellular location">
    <subcellularLocation>
        <location evidence="1">Membrane</location>
        <topology evidence="1">Multi-pass membrane protein</topology>
    </subcellularLocation>
</comment>
<keyword evidence="5 6" id="KW-0472">Membrane</keyword>
<proteinExistence type="inferred from homology"/>
<feature type="transmembrane region" description="Helical" evidence="6">
    <location>
        <begin position="45"/>
        <end position="61"/>
    </location>
</feature>
<feature type="transmembrane region" description="Helical" evidence="6">
    <location>
        <begin position="14"/>
        <end position="39"/>
    </location>
</feature>
<dbReference type="PANTHER" id="PTHR38459:SF5">
    <property type="entry name" value="CELL WALL TEICHOIC ACID GLYCOSYLATION PROTEIN GTCA"/>
    <property type="match status" value="1"/>
</dbReference>
<gene>
    <name evidence="8" type="ORF">D0501_04295</name>
</gene>
<evidence type="ECO:0000313" key="8">
    <source>
        <dbReference type="EMBL" id="MCT8389294.1"/>
    </source>
</evidence>
<dbReference type="Pfam" id="PF04138">
    <property type="entry name" value="GtrA_DPMS_TM"/>
    <property type="match status" value="1"/>
</dbReference>
<organism evidence="8 9">
    <name type="scientific">Leuconostoc holzapfelii</name>
    <dbReference type="NCBI Taxonomy" id="434464"/>
    <lineage>
        <taxon>Bacteria</taxon>
        <taxon>Bacillati</taxon>
        <taxon>Bacillota</taxon>
        <taxon>Bacilli</taxon>
        <taxon>Lactobacillales</taxon>
        <taxon>Lactobacillaceae</taxon>
        <taxon>Leuconostoc</taxon>
    </lineage>
</organism>
<name>A0ABT2NVA8_9LACO</name>
<keyword evidence="4 6" id="KW-1133">Transmembrane helix</keyword>
<evidence type="ECO:0000256" key="5">
    <source>
        <dbReference type="ARBA" id="ARBA00023136"/>
    </source>
</evidence>
<sequence length="142" mass="16633">MKTVRHLFNKYQDVLLYIIFGGLTTVVNVIIFSVCYNLLHTGHNIAYAMAWFWAVLFAYVTNRTWVFHSTQVKKNAIFKEMWQFYTARILTGLIGYAILIFGVDLLRQDANIWNIIQNVFVIIANYILSKLIIFKKGHLHDN</sequence>
<dbReference type="InterPro" id="IPR051401">
    <property type="entry name" value="GtrA_CellWall_Glycosyl"/>
</dbReference>
<evidence type="ECO:0000256" key="6">
    <source>
        <dbReference type="SAM" id="Phobius"/>
    </source>
</evidence>
<protein>
    <submittedName>
        <fullName evidence="8">GtrA family protein</fullName>
    </submittedName>
</protein>
<evidence type="ECO:0000256" key="1">
    <source>
        <dbReference type="ARBA" id="ARBA00004141"/>
    </source>
</evidence>
<evidence type="ECO:0000313" key="9">
    <source>
        <dbReference type="Proteomes" id="UP001525857"/>
    </source>
</evidence>
<comment type="caution">
    <text evidence="8">The sequence shown here is derived from an EMBL/GenBank/DDBJ whole genome shotgun (WGS) entry which is preliminary data.</text>
</comment>
<dbReference type="EMBL" id="QVOV01000007">
    <property type="protein sequence ID" value="MCT8389294.1"/>
    <property type="molecule type" value="Genomic_DNA"/>
</dbReference>
<feature type="transmembrane region" description="Helical" evidence="6">
    <location>
        <begin position="82"/>
        <end position="103"/>
    </location>
</feature>
<feature type="transmembrane region" description="Helical" evidence="6">
    <location>
        <begin position="115"/>
        <end position="134"/>
    </location>
</feature>
<dbReference type="Proteomes" id="UP001525857">
    <property type="component" value="Unassembled WGS sequence"/>
</dbReference>
<evidence type="ECO:0000256" key="2">
    <source>
        <dbReference type="ARBA" id="ARBA00009399"/>
    </source>
</evidence>
<evidence type="ECO:0000256" key="4">
    <source>
        <dbReference type="ARBA" id="ARBA00022989"/>
    </source>
</evidence>
<comment type="similarity">
    <text evidence="2">Belongs to the GtrA family.</text>
</comment>
<dbReference type="RefSeq" id="WP_261656859.1">
    <property type="nucleotide sequence ID" value="NZ_QVOV01000007.1"/>
</dbReference>